<name>A0A0S4J6L5_BODSA</name>
<dbReference type="Proteomes" id="UP000051952">
    <property type="component" value="Unassembled WGS sequence"/>
</dbReference>
<keyword evidence="4" id="KW-0560">Oxidoreductase</keyword>
<dbReference type="EC" id="1.15.1.1" evidence="2"/>
<evidence type="ECO:0000259" key="6">
    <source>
        <dbReference type="Pfam" id="PF00081"/>
    </source>
</evidence>
<sequence>MCVSDLGVKAAGALLAVVAVACCVHGISSVTTTQDATVMDASGGIGLTADPTLCRVIAFSPNPPFHPDTALEPHISAKTVDHHYRAHQKGYVVKLNTWIASTPASGVSTEHIKKDMLSSLTRG</sequence>
<dbReference type="AlphaFoldDB" id="A0A0S4J6L5"/>
<accession>A0A0S4J6L5</accession>
<evidence type="ECO:0000256" key="2">
    <source>
        <dbReference type="ARBA" id="ARBA00012682"/>
    </source>
</evidence>
<evidence type="ECO:0000256" key="3">
    <source>
        <dbReference type="ARBA" id="ARBA00022723"/>
    </source>
</evidence>
<feature type="chain" id="PRO_5006621957" description="superoxide dismutase" evidence="5">
    <location>
        <begin position="30"/>
        <end position="123"/>
    </location>
</feature>
<evidence type="ECO:0000256" key="5">
    <source>
        <dbReference type="SAM" id="SignalP"/>
    </source>
</evidence>
<proteinExistence type="inferred from homology"/>
<dbReference type="Pfam" id="PF00081">
    <property type="entry name" value="Sod_Fe_N"/>
    <property type="match status" value="1"/>
</dbReference>
<evidence type="ECO:0000256" key="4">
    <source>
        <dbReference type="ARBA" id="ARBA00023002"/>
    </source>
</evidence>
<keyword evidence="5" id="KW-0732">Signal</keyword>
<evidence type="ECO:0000256" key="1">
    <source>
        <dbReference type="ARBA" id="ARBA00008714"/>
    </source>
</evidence>
<evidence type="ECO:0000313" key="8">
    <source>
        <dbReference type="Proteomes" id="UP000051952"/>
    </source>
</evidence>
<evidence type="ECO:0000313" key="7">
    <source>
        <dbReference type="EMBL" id="CUG87106.1"/>
    </source>
</evidence>
<protein>
    <recommendedName>
        <fullName evidence="2">superoxide dismutase</fullName>
        <ecNumber evidence="2">1.15.1.1</ecNumber>
    </recommendedName>
</protein>
<dbReference type="EMBL" id="CYKH01001443">
    <property type="protein sequence ID" value="CUG87106.1"/>
    <property type="molecule type" value="Genomic_DNA"/>
</dbReference>
<dbReference type="VEuPathDB" id="TriTrypDB:BSAL_08690"/>
<dbReference type="InterPro" id="IPR036324">
    <property type="entry name" value="Mn/Fe_SOD_N_sf"/>
</dbReference>
<organism evidence="7 8">
    <name type="scientific">Bodo saltans</name>
    <name type="common">Flagellated protozoan</name>
    <dbReference type="NCBI Taxonomy" id="75058"/>
    <lineage>
        <taxon>Eukaryota</taxon>
        <taxon>Discoba</taxon>
        <taxon>Euglenozoa</taxon>
        <taxon>Kinetoplastea</taxon>
        <taxon>Metakinetoplastina</taxon>
        <taxon>Eubodonida</taxon>
        <taxon>Bodonidae</taxon>
        <taxon>Bodo</taxon>
    </lineage>
</organism>
<reference evidence="8" key="1">
    <citation type="submission" date="2015-09" db="EMBL/GenBank/DDBJ databases">
        <authorList>
            <consortium name="Pathogen Informatics"/>
        </authorList>
    </citation>
    <scope>NUCLEOTIDE SEQUENCE [LARGE SCALE GENOMIC DNA]</scope>
    <source>
        <strain evidence="8">Lake Konstanz</strain>
    </source>
</reference>
<feature type="signal peptide" evidence="5">
    <location>
        <begin position="1"/>
        <end position="29"/>
    </location>
</feature>
<keyword evidence="3" id="KW-0479">Metal-binding</keyword>
<dbReference type="SUPFAM" id="SSF46609">
    <property type="entry name" value="Fe,Mn superoxide dismutase (SOD), N-terminal domain"/>
    <property type="match status" value="1"/>
</dbReference>
<feature type="domain" description="Manganese/iron superoxide dismutase N-terminal" evidence="6">
    <location>
        <begin position="69"/>
        <end position="114"/>
    </location>
</feature>
<gene>
    <name evidence="7" type="ORF">BSAL_08690</name>
</gene>
<comment type="similarity">
    <text evidence="1">Belongs to the iron/manganese superoxide dismutase family.</text>
</comment>
<keyword evidence="8" id="KW-1185">Reference proteome</keyword>
<dbReference type="GO" id="GO:0046872">
    <property type="term" value="F:metal ion binding"/>
    <property type="evidence" value="ECO:0007669"/>
    <property type="project" value="UniProtKB-KW"/>
</dbReference>
<dbReference type="InterPro" id="IPR019831">
    <property type="entry name" value="Mn/Fe_SOD_N"/>
</dbReference>
<dbReference type="GO" id="GO:0004784">
    <property type="term" value="F:superoxide dismutase activity"/>
    <property type="evidence" value="ECO:0007669"/>
    <property type="project" value="UniProtKB-EC"/>
</dbReference>